<gene>
    <name evidence="1" type="ORF">E4U01_03905</name>
</gene>
<comment type="caution">
    <text evidence="1">The sequence shown here is derived from an EMBL/GenBank/DDBJ whole genome shotgun (WGS) entry which is preliminary data.</text>
</comment>
<name>A0A4Y9FS64_STRAI</name>
<evidence type="ECO:0000313" key="2">
    <source>
        <dbReference type="Proteomes" id="UP000297747"/>
    </source>
</evidence>
<dbReference type="InterPro" id="IPR028954">
    <property type="entry name" value="Imm59"/>
</dbReference>
<protein>
    <submittedName>
        <fullName evidence="1">Uncharacterized protein</fullName>
    </submittedName>
</protein>
<sequence length="102" mass="12230">MKQDLSREIQKKGYMTLKYVLFNEADRTPFAIHIFYKDGDFMVNSRDDRACVYGKAFIFSNFQEAKLKFLSILDFIVREGRREVQKRGFYMYSSPLWDKTDD</sequence>
<organism evidence="1 2">
    <name type="scientific">Streptococcus acidominimus</name>
    <dbReference type="NCBI Taxonomy" id="1326"/>
    <lineage>
        <taxon>Bacteria</taxon>
        <taxon>Bacillati</taxon>
        <taxon>Bacillota</taxon>
        <taxon>Bacilli</taxon>
        <taxon>Lactobacillales</taxon>
        <taxon>Streptococcaceae</taxon>
        <taxon>Streptococcus</taxon>
    </lineage>
</organism>
<reference evidence="1 2" key="1">
    <citation type="submission" date="2019-03" db="EMBL/GenBank/DDBJ databases">
        <title>Diversity of the mouse oral microbiome.</title>
        <authorList>
            <person name="Joseph S."/>
            <person name="Aduse-Opoku J."/>
            <person name="Curtis M."/>
            <person name="Wade W."/>
            <person name="Hashim A."/>
        </authorList>
    </citation>
    <scope>NUCLEOTIDE SEQUENCE [LARGE SCALE GENOMIC DNA]</scope>
    <source>
        <strain evidence="1 2">HT4</strain>
    </source>
</reference>
<dbReference type="Proteomes" id="UP000297747">
    <property type="component" value="Unassembled WGS sequence"/>
</dbReference>
<evidence type="ECO:0000313" key="1">
    <source>
        <dbReference type="EMBL" id="TFU31099.1"/>
    </source>
</evidence>
<dbReference type="EMBL" id="SPQA01000009">
    <property type="protein sequence ID" value="TFU31099.1"/>
    <property type="molecule type" value="Genomic_DNA"/>
</dbReference>
<proteinExistence type="predicted"/>
<dbReference type="Pfam" id="PF15597">
    <property type="entry name" value="Imm59"/>
    <property type="match status" value="1"/>
</dbReference>
<dbReference type="AlphaFoldDB" id="A0A4Y9FS64"/>
<accession>A0A4Y9FS64</accession>